<keyword evidence="2" id="KW-1185">Reference proteome</keyword>
<reference evidence="1 2" key="1">
    <citation type="submission" date="2014-04" db="EMBL/GenBank/DDBJ databases">
        <authorList>
            <consortium name="DOE Joint Genome Institute"/>
            <person name="Kuo A."/>
            <person name="Tarkka M."/>
            <person name="Buscot F."/>
            <person name="Kohler A."/>
            <person name="Nagy L.G."/>
            <person name="Floudas D."/>
            <person name="Copeland A."/>
            <person name="Barry K.W."/>
            <person name="Cichocki N."/>
            <person name="Veneault-Fourrey C."/>
            <person name="LaButti K."/>
            <person name="Lindquist E.A."/>
            <person name="Lipzen A."/>
            <person name="Lundell T."/>
            <person name="Morin E."/>
            <person name="Murat C."/>
            <person name="Sun H."/>
            <person name="Tunlid A."/>
            <person name="Henrissat B."/>
            <person name="Grigoriev I.V."/>
            <person name="Hibbett D.S."/>
            <person name="Martin F."/>
            <person name="Nordberg H.P."/>
            <person name="Cantor M.N."/>
            <person name="Hua S.X."/>
        </authorList>
    </citation>
    <scope>NUCLEOTIDE SEQUENCE [LARGE SCALE GENOMIC DNA]</scope>
    <source>
        <strain evidence="1 2">F 1598</strain>
    </source>
</reference>
<organism evidence="1 2">
    <name type="scientific">Piloderma croceum (strain F 1598)</name>
    <dbReference type="NCBI Taxonomy" id="765440"/>
    <lineage>
        <taxon>Eukaryota</taxon>
        <taxon>Fungi</taxon>
        <taxon>Dikarya</taxon>
        <taxon>Basidiomycota</taxon>
        <taxon>Agaricomycotina</taxon>
        <taxon>Agaricomycetes</taxon>
        <taxon>Agaricomycetidae</taxon>
        <taxon>Atheliales</taxon>
        <taxon>Atheliaceae</taxon>
        <taxon>Piloderma</taxon>
    </lineage>
</organism>
<evidence type="ECO:0000313" key="2">
    <source>
        <dbReference type="Proteomes" id="UP000054166"/>
    </source>
</evidence>
<accession>A0A0C3BRU2</accession>
<dbReference type="EMBL" id="KN833006">
    <property type="protein sequence ID" value="KIM80057.1"/>
    <property type="molecule type" value="Genomic_DNA"/>
</dbReference>
<sequence>QSAPSAPTATTISTLGNPLAAAVAMPVAVPVASSHLTCQSLFVKGVTTTLTYGHHTTVLARLTFDHHLPVMLY</sequence>
<reference evidence="2" key="2">
    <citation type="submission" date="2015-01" db="EMBL/GenBank/DDBJ databases">
        <title>Evolutionary Origins and Diversification of the Mycorrhizal Mutualists.</title>
        <authorList>
            <consortium name="DOE Joint Genome Institute"/>
            <consortium name="Mycorrhizal Genomics Consortium"/>
            <person name="Kohler A."/>
            <person name="Kuo A."/>
            <person name="Nagy L.G."/>
            <person name="Floudas D."/>
            <person name="Copeland A."/>
            <person name="Barry K.W."/>
            <person name="Cichocki N."/>
            <person name="Veneault-Fourrey C."/>
            <person name="LaButti K."/>
            <person name="Lindquist E.A."/>
            <person name="Lipzen A."/>
            <person name="Lundell T."/>
            <person name="Morin E."/>
            <person name="Murat C."/>
            <person name="Riley R."/>
            <person name="Ohm R."/>
            <person name="Sun H."/>
            <person name="Tunlid A."/>
            <person name="Henrissat B."/>
            <person name="Grigoriev I.V."/>
            <person name="Hibbett D.S."/>
            <person name="Martin F."/>
        </authorList>
    </citation>
    <scope>NUCLEOTIDE SEQUENCE [LARGE SCALE GENOMIC DNA]</scope>
    <source>
        <strain evidence="2">F 1598</strain>
    </source>
</reference>
<name>A0A0C3BRU2_PILCF</name>
<gene>
    <name evidence="1" type="ORF">PILCRDRAFT_822904</name>
</gene>
<dbReference type="HOGENOM" id="CLU_2711676_0_0_1"/>
<evidence type="ECO:0000313" key="1">
    <source>
        <dbReference type="EMBL" id="KIM80057.1"/>
    </source>
</evidence>
<protein>
    <submittedName>
        <fullName evidence="1">Uncharacterized protein</fullName>
    </submittedName>
</protein>
<dbReference type="InParanoid" id="A0A0C3BRU2"/>
<dbReference type="Proteomes" id="UP000054166">
    <property type="component" value="Unassembled WGS sequence"/>
</dbReference>
<feature type="non-terminal residue" evidence="1">
    <location>
        <position position="1"/>
    </location>
</feature>
<dbReference type="AlphaFoldDB" id="A0A0C3BRU2"/>
<proteinExistence type="predicted"/>